<feature type="transmembrane region" description="Helical" evidence="2">
    <location>
        <begin position="279"/>
        <end position="296"/>
    </location>
</feature>
<dbReference type="Proteomes" id="UP001172737">
    <property type="component" value="Unassembled WGS sequence"/>
</dbReference>
<dbReference type="SUPFAM" id="SSF103481">
    <property type="entry name" value="Multidrug resistance efflux transporter EmrE"/>
    <property type="match status" value="1"/>
</dbReference>
<keyword evidence="2" id="KW-1133">Transmembrane helix</keyword>
<dbReference type="GO" id="GO:0016020">
    <property type="term" value="C:membrane"/>
    <property type="evidence" value="ECO:0007669"/>
    <property type="project" value="InterPro"/>
</dbReference>
<feature type="transmembrane region" description="Helical" evidence="2">
    <location>
        <begin position="195"/>
        <end position="214"/>
    </location>
</feature>
<feature type="transmembrane region" description="Helical" evidence="2">
    <location>
        <begin position="252"/>
        <end position="273"/>
    </location>
</feature>
<evidence type="ECO:0000313" key="4">
    <source>
        <dbReference type="EMBL" id="MDN4487457.1"/>
    </source>
</evidence>
<dbReference type="Pfam" id="PF00892">
    <property type="entry name" value="EamA"/>
    <property type="match status" value="2"/>
</dbReference>
<sequence>MNAARRTGLALAGVTALISGVAVYVNGNGVAAYGDATAYTTAKNLMAALVIGLVFATVRRSRGGSAASFTRSARPGQWAGLAYVAVLGGAVPFVMFFEGLASTASTQAAFLHKLLVVGVALLAVVVLRERLTWWHLAAVALLVLAQVGLAGDISLMGDPGTVLVAGATALWAVEVVVAKRLLAGMTPWTVSIARMAGGSLALLAWCGATGRLGAVMPATAAQWSWVIVTGVLLAGYVLTWHQALARAQAVDVTAVLVLGALVTAALAGVLDGAALGAQAPWLALMLTGGLLVWLAPARHRNPAPRRAAS</sequence>
<accession>A0AAW7M4B5</accession>
<feature type="domain" description="EamA" evidence="3">
    <location>
        <begin position="160"/>
        <end position="292"/>
    </location>
</feature>
<dbReference type="AlphaFoldDB" id="A0AAW7M4B5"/>
<feature type="transmembrane region" description="Helical" evidence="2">
    <location>
        <begin position="162"/>
        <end position="183"/>
    </location>
</feature>
<keyword evidence="5" id="KW-1185">Reference proteome</keyword>
<feature type="transmembrane region" description="Helical" evidence="2">
    <location>
        <begin position="109"/>
        <end position="127"/>
    </location>
</feature>
<gene>
    <name evidence="4" type="ORF">QQX10_04650</name>
</gene>
<organism evidence="4 5">
    <name type="scientific">Demequina lignilytica</name>
    <dbReference type="NCBI Taxonomy" id="3051663"/>
    <lineage>
        <taxon>Bacteria</taxon>
        <taxon>Bacillati</taxon>
        <taxon>Actinomycetota</taxon>
        <taxon>Actinomycetes</taxon>
        <taxon>Micrococcales</taxon>
        <taxon>Demequinaceae</taxon>
        <taxon>Demequina</taxon>
    </lineage>
</organism>
<evidence type="ECO:0000256" key="1">
    <source>
        <dbReference type="ARBA" id="ARBA00007362"/>
    </source>
</evidence>
<evidence type="ECO:0000259" key="3">
    <source>
        <dbReference type="Pfam" id="PF00892"/>
    </source>
</evidence>
<dbReference type="RefSeq" id="WP_301118517.1">
    <property type="nucleotide sequence ID" value="NZ_JAUHPX010000002.1"/>
</dbReference>
<feature type="transmembrane region" description="Helical" evidence="2">
    <location>
        <begin position="78"/>
        <end position="97"/>
    </location>
</feature>
<evidence type="ECO:0000256" key="2">
    <source>
        <dbReference type="SAM" id="Phobius"/>
    </source>
</evidence>
<name>A0AAW7M4B5_9MICO</name>
<feature type="transmembrane region" description="Helical" evidence="2">
    <location>
        <begin position="134"/>
        <end position="156"/>
    </location>
</feature>
<feature type="transmembrane region" description="Helical" evidence="2">
    <location>
        <begin position="37"/>
        <end position="58"/>
    </location>
</feature>
<feature type="domain" description="EamA" evidence="3">
    <location>
        <begin position="8"/>
        <end position="145"/>
    </location>
</feature>
<comment type="similarity">
    <text evidence="1">Belongs to the EamA transporter family.</text>
</comment>
<proteinExistence type="inferred from homology"/>
<dbReference type="EMBL" id="JAUHPX010000002">
    <property type="protein sequence ID" value="MDN4487457.1"/>
    <property type="molecule type" value="Genomic_DNA"/>
</dbReference>
<comment type="caution">
    <text evidence="4">The sequence shown here is derived from an EMBL/GenBank/DDBJ whole genome shotgun (WGS) entry which is preliminary data.</text>
</comment>
<evidence type="ECO:0000313" key="5">
    <source>
        <dbReference type="Proteomes" id="UP001172737"/>
    </source>
</evidence>
<keyword evidence="2" id="KW-0472">Membrane</keyword>
<keyword evidence="2" id="KW-0812">Transmembrane</keyword>
<feature type="transmembrane region" description="Helical" evidence="2">
    <location>
        <begin position="220"/>
        <end position="240"/>
    </location>
</feature>
<dbReference type="InterPro" id="IPR037185">
    <property type="entry name" value="EmrE-like"/>
</dbReference>
<dbReference type="InterPro" id="IPR000620">
    <property type="entry name" value="EamA_dom"/>
</dbReference>
<protein>
    <submittedName>
        <fullName evidence="4">EamA family transporter</fullName>
    </submittedName>
</protein>
<reference evidence="4" key="1">
    <citation type="submission" date="2023-06" db="EMBL/GenBank/DDBJ databases">
        <title>Sysu t00039.</title>
        <authorList>
            <person name="Gao L."/>
            <person name="Fang B.-Z."/>
            <person name="Li W.-J."/>
        </authorList>
    </citation>
    <scope>NUCLEOTIDE SEQUENCE</scope>
    <source>
        <strain evidence="4">SYSU T00039</strain>
    </source>
</reference>